<keyword evidence="3" id="KW-1185">Reference proteome</keyword>
<sequence>MRTMLRALGVLAIAATGLLVASPAQADVTNDDFGQHVAQCAQMGFDGGHNPGMHQGITGWMPMG</sequence>
<comment type="caution">
    <text evidence="2">The sequence shown here is derived from an EMBL/GenBank/DDBJ whole genome shotgun (WGS) entry which is preliminary data.</text>
</comment>
<proteinExistence type="predicted"/>
<reference evidence="2 3" key="1">
    <citation type="submission" date="2022-11" db="EMBL/GenBank/DDBJ databases">
        <title>Anaerobic phenanthrene biodegradation by a DNRA strain PheN6.</title>
        <authorList>
            <person name="Zhang Z."/>
        </authorList>
    </citation>
    <scope>NUCLEOTIDE SEQUENCE [LARGE SCALE GENOMIC DNA]</scope>
    <source>
        <strain evidence="2 3">PheN6</strain>
    </source>
</reference>
<keyword evidence="1" id="KW-0732">Signal</keyword>
<protein>
    <submittedName>
        <fullName evidence="2">Uncharacterized protein</fullName>
    </submittedName>
</protein>
<dbReference type="RefSeq" id="WP_272462485.1">
    <property type="nucleotide sequence ID" value="NZ_JAPFQL010000046.1"/>
</dbReference>
<name>A0ABT5GI92_9MICO</name>
<dbReference type="Proteomes" id="UP001150259">
    <property type="component" value="Unassembled WGS sequence"/>
</dbReference>
<dbReference type="EMBL" id="JAPFQL010000046">
    <property type="protein sequence ID" value="MDC5697912.1"/>
    <property type="molecule type" value="Genomic_DNA"/>
</dbReference>
<accession>A0ABT5GI92</accession>
<feature type="signal peptide" evidence="1">
    <location>
        <begin position="1"/>
        <end position="26"/>
    </location>
</feature>
<feature type="chain" id="PRO_5046117878" evidence="1">
    <location>
        <begin position="27"/>
        <end position="64"/>
    </location>
</feature>
<organism evidence="2 3">
    <name type="scientific">Intrasporangium calvum</name>
    <dbReference type="NCBI Taxonomy" id="53358"/>
    <lineage>
        <taxon>Bacteria</taxon>
        <taxon>Bacillati</taxon>
        <taxon>Actinomycetota</taxon>
        <taxon>Actinomycetes</taxon>
        <taxon>Micrococcales</taxon>
        <taxon>Intrasporangiaceae</taxon>
        <taxon>Intrasporangium</taxon>
    </lineage>
</organism>
<evidence type="ECO:0000313" key="2">
    <source>
        <dbReference type="EMBL" id="MDC5697912.1"/>
    </source>
</evidence>
<evidence type="ECO:0000256" key="1">
    <source>
        <dbReference type="SAM" id="SignalP"/>
    </source>
</evidence>
<gene>
    <name evidence="2" type="ORF">OO014_11630</name>
</gene>
<evidence type="ECO:0000313" key="3">
    <source>
        <dbReference type="Proteomes" id="UP001150259"/>
    </source>
</evidence>